<evidence type="ECO:0000256" key="1">
    <source>
        <dbReference type="SAM" id="MobiDB-lite"/>
    </source>
</evidence>
<keyword evidence="2" id="KW-0812">Transmembrane</keyword>
<reference evidence="3 4" key="1">
    <citation type="submission" date="2019-10" db="EMBL/GenBank/DDBJ databases">
        <title>Bifidobacterium from non-human primates.</title>
        <authorList>
            <person name="Modesto M."/>
        </authorList>
    </citation>
    <scope>NUCLEOTIDE SEQUENCE [LARGE SCALE GENOMIC DNA]</scope>
    <source>
        <strain evidence="3 4">TREM</strain>
    </source>
</reference>
<keyword evidence="2" id="KW-1133">Transmembrane helix</keyword>
<organism evidence="3 4">
    <name type="scientific">Bifidobacterium ramosum</name>
    <dbReference type="NCBI Taxonomy" id="1798158"/>
    <lineage>
        <taxon>Bacteria</taxon>
        <taxon>Bacillati</taxon>
        <taxon>Actinomycetota</taxon>
        <taxon>Actinomycetes</taxon>
        <taxon>Bifidobacteriales</taxon>
        <taxon>Bifidobacteriaceae</taxon>
        <taxon>Bifidobacterium</taxon>
    </lineage>
</organism>
<proteinExistence type="predicted"/>
<name>A0A7K3TE30_9BIFI</name>
<accession>A0A7K3TE30</accession>
<dbReference type="EMBL" id="WHZX01000008">
    <property type="protein sequence ID" value="NEG72424.1"/>
    <property type="molecule type" value="Genomic_DNA"/>
</dbReference>
<dbReference type="InterPro" id="IPR046112">
    <property type="entry name" value="DUF6049"/>
</dbReference>
<comment type="caution">
    <text evidence="3">The sequence shown here is derived from an EMBL/GenBank/DDBJ whole genome shotgun (WGS) entry which is preliminary data.</text>
</comment>
<dbReference type="RefSeq" id="WP_152358692.1">
    <property type="nucleotide sequence ID" value="NZ_WBSM01000009.1"/>
</dbReference>
<feature type="region of interest" description="Disordered" evidence="1">
    <location>
        <begin position="277"/>
        <end position="306"/>
    </location>
</feature>
<evidence type="ECO:0000256" key="2">
    <source>
        <dbReference type="SAM" id="Phobius"/>
    </source>
</evidence>
<evidence type="ECO:0000313" key="3">
    <source>
        <dbReference type="EMBL" id="NEG72424.1"/>
    </source>
</evidence>
<sequence>MALRTETEQAGMTLNLPPARITRAVCALLAIVFALTTCWLTPAGTVMAPSASADDATATDTTGTTNTDDKQRVTITIDAATPVVTASSGYQLRATVTNPTGGRLPAGKLNLATNVQHSFYSRTDIQDWSDGAENIPMLDGLAEADVPALDAGASASVTLTADKDTLARIITWGPKPVAVTYVVDGVSRARSHTFLTRSTDGLNLVETPALNLTVALPLTSSAWSIDENAMHDLLTNSSDDDQVVTAGDASVLDDARREAIAKHPKLQVVADPTLLTSEAKQASQSHSQSQQDDTAKDQAKDQQETARNLSSIALSGVMQPAGFDISAYNAHDNDGAYVAAGVERDDWNAETALGEYRTAKGDQSLSTGVYAWQGKANWSLASLTEAKKQGYSVVIANHEFDTGDDSTVHTGNMSVTTDEGDVTVLTQQRELSRLAQGKATSDDADAETSAAGRLARFVAQSAFYQMEQPYTSRNLLVCLSATADAATIDALMRAVEQSPWLNLTDLSTLAATDPYVSGDDALQLVQDDASLTAAQSSFQQQTLSTLANGRNGITRFASSVLLNGDGRADPWIKELLDTQSTIALHALGGDMKVAERMNVGATSMVDELMGGVVITPSESVTVVSETAKMPVTISNSYPYPVHVKVQSVTDSMEIVTSRQVETEVPAHGEAQVTFTIRVSTSGSTNARITLLDRNGTQFGDTQTTAITSVLRISDMSGFVIIGFAFLLGILGLWRQFNRKKDPDE</sequence>
<feature type="compositionally biased region" description="Low complexity" evidence="1">
    <location>
        <begin position="277"/>
        <end position="292"/>
    </location>
</feature>
<dbReference type="AlphaFoldDB" id="A0A7K3TE30"/>
<protein>
    <submittedName>
        <fullName evidence="3">Uncharacterized protein</fullName>
    </submittedName>
</protein>
<dbReference type="OrthoDB" id="3242630at2"/>
<evidence type="ECO:0000313" key="4">
    <source>
        <dbReference type="Proteomes" id="UP000469943"/>
    </source>
</evidence>
<feature type="compositionally biased region" description="Basic and acidic residues" evidence="1">
    <location>
        <begin position="293"/>
        <end position="304"/>
    </location>
</feature>
<gene>
    <name evidence="3" type="ORF">GFD24_09475</name>
</gene>
<dbReference type="Proteomes" id="UP000469943">
    <property type="component" value="Unassembled WGS sequence"/>
</dbReference>
<dbReference type="Pfam" id="PF19516">
    <property type="entry name" value="DUF6049"/>
    <property type="match status" value="1"/>
</dbReference>
<keyword evidence="2" id="KW-0472">Membrane</keyword>
<feature type="transmembrane region" description="Helical" evidence="2">
    <location>
        <begin position="715"/>
        <end position="733"/>
    </location>
</feature>